<organism evidence="2 3">
    <name type="scientific">Plantactinospora solaniradicis</name>
    <dbReference type="NCBI Taxonomy" id="1723736"/>
    <lineage>
        <taxon>Bacteria</taxon>
        <taxon>Bacillati</taxon>
        <taxon>Actinomycetota</taxon>
        <taxon>Actinomycetes</taxon>
        <taxon>Micromonosporales</taxon>
        <taxon>Micromonosporaceae</taxon>
        <taxon>Plantactinospora</taxon>
    </lineage>
</organism>
<keyword evidence="1" id="KW-1133">Transmembrane helix</keyword>
<keyword evidence="1" id="KW-0472">Membrane</keyword>
<feature type="transmembrane region" description="Helical" evidence="1">
    <location>
        <begin position="193"/>
        <end position="214"/>
    </location>
</feature>
<feature type="transmembrane region" description="Helical" evidence="1">
    <location>
        <begin position="123"/>
        <end position="148"/>
    </location>
</feature>
<feature type="transmembrane region" description="Helical" evidence="1">
    <location>
        <begin position="48"/>
        <end position="74"/>
    </location>
</feature>
<dbReference type="Proteomes" id="UP001596203">
    <property type="component" value="Unassembled WGS sequence"/>
</dbReference>
<proteinExistence type="predicted"/>
<keyword evidence="1" id="KW-0812">Transmembrane</keyword>
<gene>
    <name evidence="2" type="ORF">ACFP2T_19225</name>
</gene>
<dbReference type="RefSeq" id="WP_377423651.1">
    <property type="nucleotide sequence ID" value="NZ_JBHSPR010000013.1"/>
</dbReference>
<protein>
    <recommendedName>
        <fullName evidence="4">Ferredoxin-NADPH reductase</fullName>
    </recommendedName>
</protein>
<evidence type="ECO:0000313" key="3">
    <source>
        <dbReference type="Proteomes" id="UP001596203"/>
    </source>
</evidence>
<feature type="transmembrane region" description="Helical" evidence="1">
    <location>
        <begin position="20"/>
        <end position="42"/>
    </location>
</feature>
<sequence length="228" mass="23775">MTSVRPRHDTINAVFDGVYLALASNMLLVVGCLPLVLLAFTTDATQSWPLYAIAAPLCAPGLCGVFGVMSAYSAGRSTTGLRTFGRTWLATARPAMLWAAAATALLVVLGVDARALWGHRAGALALPVLATLTVLTVATALLGLVAIAERPAAPLRDVARACLYLAVRRWYLTAGSLLVLALLAQLVTARPALGLGLAAAPLLYVVWANSHFALRPALDPPTVAPQTT</sequence>
<feature type="transmembrane region" description="Helical" evidence="1">
    <location>
        <begin position="169"/>
        <end position="187"/>
    </location>
</feature>
<keyword evidence="3" id="KW-1185">Reference proteome</keyword>
<dbReference type="EMBL" id="JBHSPR010000013">
    <property type="protein sequence ID" value="MFC6018330.1"/>
    <property type="molecule type" value="Genomic_DNA"/>
</dbReference>
<evidence type="ECO:0000256" key="1">
    <source>
        <dbReference type="SAM" id="Phobius"/>
    </source>
</evidence>
<evidence type="ECO:0000313" key="2">
    <source>
        <dbReference type="EMBL" id="MFC6018330.1"/>
    </source>
</evidence>
<accession>A0ABW1K9Y1</accession>
<feature type="transmembrane region" description="Helical" evidence="1">
    <location>
        <begin position="95"/>
        <end position="117"/>
    </location>
</feature>
<comment type="caution">
    <text evidence="2">The sequence shown here is derived from an EMBL/GenBank/DDBJ whole genome shotgun (WGS) entry which is preliminary data.</text>
</comment>
<evidence type="ECO:0008006" key="4">
    <source>
        <dbReference type="Google" id="ProtNLM"/>
    </source>
</evidence>
<dbReference type="PROSITE" id="PS51257">
    <property type="entry name" value="PROKAR_LIPOPROTEIN"/>
    <property type="match status" value="1"/>
</dbReference>
<reference evidence="3" key="1">
    <citation type="journal article" date="2019" name="Int. J. Syst. Evol. Microbiol.">
        <title>The Global Catalogue of Microorganisms (GCM) 10K type strain sequencing project: providing services to taxonomists for standard genome sequencing and annotation.</title>
        <authorList>
            <consortium name="The Broad Institute Genomics Platform"/>
            <consortium name="The Broad Institute Genome Sequencing Center for Infectious Disease"/>
            <person name="Wu L."/>
            <person name="Ma J."/>
        </authorList>
    </citation>
    <scope>NUCLEOTIDE SEQUENCE [LARGE SCALE GENOMIC DNA]</scope>
    <source>
        <strain evidence="3">ZS-35-S2</strain>
    </source>
</reference>
<name>A0ABW1K9Y1_9ACTN</name>